<dbReference type="PANTHER" id="PTHR19308">
    <property type="entry name" value="PHOSPHATIDYLCHOLINE TRANSFER PROTEIN"/>
    <property type="match status" value="1"/>
</dbReference>
<keyword evidence="2" id="KW-1133">Transmembrane helix</keyword>
<keyword evidence="5" id="KW-1185">Reference proteome</keyword>
<feature type="transmembrane region" description="Helical" evidence="2">
    <location>
        <begin position="1645"/>
        <end position="1668"/>
    </location>
</feature>
<proteinExistence type="predicted"/>
<gene>
    <name evidence="4" type="ORF">BS47DRAFT_1486114</name>
</gene>
<dbReference type="PROSITE" id="PS50848">
    <property type="entry name" value="START"/>
    <property type="match status" value="1"/>
</dbReference>
<evidence type="ECO:0000313" key="4">
    <source>
        <dbReference type="EMBL" id="KAF9512694.1"/>
    </source>
</evidence>
<feature type="region of interest" description="Disordered" evidence="1">
    <location>
        <begin position="430"/>
        <end position="455"/>
    </location>
</feature>
<reference evidence="4" key="1">
    <citation type="journal article" date="2020" name="Nat. Commun.">
        <title>Large-scale genome sequencing of mycorrhizal fungi provides insights into the early evolution of symbiotic traits.</title>
        <authorList>
            <person name="Miyauchi S."/>
            <person name="Kiss E."/>
            <person name="Kuo A."/>
            <person name="Drula E."/>
            <person name="Kohler A."/>
            <person name="Sanchez-Garcia M."/>
            <person name="Morin E."/>
            <person name="Andreopoulos B."/>
            <person name="Barry K.W."/>
            <person name="Bonito G."/>
            <person name="Buee M."/>
            <person name="Carver A."/>
            <person name="Chen C."/>
            <person name="Cichocki N."/>
            <person name="Clum A."/>
            <person name="Culley D."/>
            <person name="Crous P.W."/>
            <person name="Fauchery L."/>
            <person name="Girlanda M."/>
            <person name="Hayes R.D."/>
            <person name="Keri Z."/>
            <person name="LaButti K."/>
            <person name="Lipzen A."/>
            <person name="Lombard V."/>
            <person name="Magnuson J."/>
            <person name="Maillard F."/>
            <person name="Murat C."/>
            <person name="Nolan M."/>
            <person name="Ohm R.A."/>
            <person name="Pangilinan J."/>
            <person name="Pereira M.F."/>
            <person name="Perotto S."/>
            <person name="Peter M."/>
            <person name="Pfister S."/>
            <person name="Riley R."/>
            <person name="Sitrit Y."/>
            <person name="Stielow J.B."/>
            <person name="Szollosi G."/>
            <person name="Zifcakova L."/>
            <person name="Stursova M."/>
            <person name="Spatafora J.W."/>
            <person name="Tedersoo L."/>
            <person name="Vaario L.M."/>
            <person name="Yamada A."/>
            <person name="Yan M."/>
            <person name="Wang P."/>
            <person name="Xu J."/>
            <person name="Bruns T."/>
            <person name="Baldrian P."/>
            <person name="Vilgalys R."/>
            <person name="Dunand C."/>
            <person name="Henrissat B."/>
            <person name="Grigoriev I.V."/>
            <person name="Hibbett D."/>
            <person name="Nagy L.G."/>
            <person name="Martin F.M."/>
        </authorList>
    </citation>
    <scope>NUCLEOTIDE SEQUENCE</scope>
    <source>
        <strain evidence="4">UP504</strain>
    </source>
</reference>
<keyword evidence="2" id="KW-0472">Membrane</keyword>
<dbReference type="PANTHER" id="PTHR19308:SF54">
    <property type="entry name" value="START DOMAIN-CONTAINING PROTEIN"/>
    <property type="match status" value="1"/>
</dbReference>
<keyword evidence="2" id="KW-0812">Transmembrane</keyword>
<evidence type="ECO:0000256" key="2">
    <source>
        <dbReference type="SAM" id="Phobius"/>
    </source>
</evidence>
<dbReference type="OrthoDB" id="196858at2759"/>
<protein>
    <recommendedName>
        <fullName evidence="3">START domain-containing protein</fullName>
    </recommendedName>
</protein>
<evidence type="ECO:0000313" key="5">
    <source>
        <dbReference type="Proteomes" id="UP000886523"/>
    </source>
</evidence>
<feature type="region of interest" description="Disordered" evidence="1">
    <location>
        <begin position="1244"/>
        <end position="1302"/>
    </location>
</feature>
<feature type="domain" description="START" evidence="3">
    <location>
        <begin position="462"/>
        <end position="658"/>
    </location>
</feature>
<feature type="region of interest" description="Disordered" evidence="1">
    <location>
        <begin position="901"/>
        <end position="928"/>
    </location>
</feature>
<dbReference type="Pfam" id="PF01852">
    <property type="entry name" value="START"/>
    <property type="match status" value="1"/>
</dbReference>
<organism evidence="4 5">
    <name type="scientific">Hydnum rufescens UP504</name>
    <dbReference type="NCBI Taxonomy" id="1448309"/>
    <lineage>
        <taxon>Eukaryota</taxon>
        <taxon>Fungi</taxon>
        <taxon>Dikarya</taxon>
        <taxon>Basidiomycota</taxon>
        <taxon>Agaricomycotina</taxon>
        <taxon>Agaricomycetes</taxon>
        <taxon>Cantharellales</taxon>
        <taxon>Hydnaceae</taxon>
        <taxon>Hydnum</taxon>
    </lineage>
</organism>
<dbReference type="CDD" id="cd00177">
    <property type="entry name" value="START"/>
    <property type="match status" value="1"/>
</dbReference>
<evidence type="ECO:0000259" key="3">
    <source>
        <dbReference type="PROSITE" id="PS50848"/>
    </source>
</evidence>
<dbReference type="Gene3D" id="3.30.530.20">
    <property type="match status" value="3"/>
</dbReference>
<feature type="compositionally biased region" description="Polar residues" evidence="1">
    <location>
        <begin position="1268"/>
        <end position="1298"/>
    </location>
</feature>
<name>A0A9P6DVH9_9AGAM</name>
<feature type="compositionally biased region" description="Polar residues" evidence="1">
    <location>
        <begin position="901"/>
        <end position="918"/>
    </location>
</feature>
<evidence type="ECO:0000256" key="1">
    <source>
        <dbReference type="SAM" id="MobiDB-lite"/>
    </source>
</evidence>
<feature type="region of interest" description="Disordered" evidence="1">
    <location>
        <begin position="29"/>
        <end position="70"/>
    </location>
</feature>
<dbReference type="GO" id="GO:0005737">
    <property type="term" value="C:cytoplasm"/>
    <property type="evidence" value="ECO:0007669"/>
    <property type="project" value="UniProtKB-ARBA"/>
</dbReference>
<comment type="caution">
    <text evidence="4">The sequence shown here is derived from an EMBL/GenBank/DDBJ whole genome shotgun (WGS) entry which is preliminary data.</text>
</comment>
<dbReference type="InterPro" id="IPR051213">
    <property type="entry name" value="START_lipid_transfer"/>
</dbReference>
<feature type="compositionally biased region" description="Low complexity" evidence="1">
    <location>
        <begin position="430"/>
        <end position="441"/>
    </location>
</feature>
<dbReference type="EMBL" id="MU128983">
    <property type="protein sequence ID" value="KAF9512694.1"/>
    <property type="molecule type" value="Genomic_DNA"/>
</dbReference>
<accession>A0A9P6DVH9</accession>
<sequence>MSSDGSRLREGWSIALKSAQSRFSALLVSSTSPSWKQIRRPREPPPILRQEPDPPPRLKGKAKLRSPQPELSDVIVHRKSSKDGDVLRAVLDIDVDDSVAGINSWNAVLATPEMRKEYDPSVQDGRIIELFDPETRIQKTDFAFGWPASPRDAITISRSFTDATTLIHVSTSLPRSSDEPSYLRPAPPFVRSHVHLYAWCIQYIQSPSEGSSKRSPHKMRITCLWEHDLNAMWGMHNSVSRNLPIMLVGLVKAVRNHGNRMALMTGYGHGVGISHLDFQVPRQLLTLSYSVTSEVEDDTSQAHALSADCPAHIVGMFNYTLEHCQQPSPVRIGLFTPAMAVFRRIVPVAFIPPPIIFRISHPRPPENTVLKVTVAIEPAVGSQALRVNGTHQVIHAIEPRDPSFSISKQMLQDASTISEISVVSSSSSIMGTVHSSTSSPSKRPRPESGGLGVLPNGGALRSSAVKKAILTLVRRNYIYFTSLLQEPEAKWSKAITEARGVTVTQLNSIDPTLVVYRAEAVFVGVGVWDLLSTITTPGVGGFWNKGHEDALFLEHVNELTELWHFKTRAAWPVNARDSVQVRTTYKAPTACHVFSFSTDDVTLFPSIPSPEPGTIRSQIDLQGWAIEALSPNTTLLTLLDQSDPKGWSNKSSIPSQMIAAVAGVGEFAIKCGGPPITTRISGAKCVNSRYDHERNVFRLDYPLSEESTPVAANFDLPALPDDDSASTSIESASSTSSHQSTLVSSTIECELRCDIDTWASSVDLIVDPAPQNVSCLRRHKLATGGGGLWLTIEHDASQIVEDRLTVLVRKGSGGKDKGTVAVNGAKIKVDVEDLPEHEVKSLARMKRVKPTRIPLDQPPVLTALQIKVPWDDYFVESRRPQLRTSLGSFFSSTVEQAMASNVTTTSDGTPSSATTQDTGEPASILPRTRPPMSYAFDALSRVREMRDQSISDGWTLVGEREVPVYKKIVPSISPTIAIHKGQKVIEGFGAEEIAPVISDNAVRIKWDDRIDSVLPLDQYGSGCHTSFVVKKAGFPFRDRGFYVASLVSRLLPDIPAPNEKDAHVRSRSISITSSGTHLPPTPTLRPTSIVCVSVSYTTTLPPIYSQRKVNPFVLPVGRILIEGWILETLNPYTSENLAIPSTRCTMIAAMDLAGSVPNGYNTSINASLPRSILALEKYLHGKITSPYSKLPAPSIAFNDSDDVEDRRSKDVPWTLHHIDPERALVSSSYEPTQKSFRMTVLLRPKGAGPEESPTLPPFQANCRPLTPVRQTTPEVDSTPSRPYQPDSRSTSPFRSRPQSLPAPCSGLRVSFSGQVEDSVLCEVVIDPALYPKGYSVKCGSKVFDSRDDDATVKGIDFSPIPLDPAVHSGIPILFSIHPIPAASLASTSVSSPTSRHLLRITSPTAQFFKSDIEDPLTGTVTRPPLKPDWFLRLEQYGGLLDMVIQPLDDEKHVITVNDVKIKVSSDRLPLPSLGREAAESEGIEILPLLKREVSPESTNAAAERPVASSRHLFDEAAVAAAKAEKSVVKEVPAVDELQLDTTPAETPPRAATPAIEPPSGILSFFNAYSTPVLRRSSPGNDVPPPSYWPPKGSLSIPSRWLIRRTSESATESTAPSPLKETSNGVLTDEATAVISSPSPVAHRTFTLPSVLVIALIAFLLGSFLRSLLSPNDFIMLHDRQKGDPAHEWHEVKRLLQIRILGRGLLVAFIRR</sequence>
<dbReference type="SUPFAM" id="SSF55961">
    <property type="entry name" value="Bet v1-like"/>
    <property type="match status" value="3"/>
</dbReference>
<dbReference type="GO" id="GO:0008289">
    <property type="term" value="F:lipid binding"/>
    <property type="evidence" value="ECO:0007669"/>
    <property type="project" value="InterPro"/>
</dbReference>
<dbReference type="InterPro" id="IPR002913">
    <property type="entry name" value="START_lipid-bd_dom"/>
</dbReference>
<dbReference type="Proteomes" id="UP000886523">
    <property type="component" value="Unassembled WGS sequence"/>
</dbReference>
<dbReference type="InterPro" id="IPR023393">
    <property type="entry name" value="START-like_dom_sf"/>
</dbReference>